<feature type="domain" description="CN hydrolase" evidence="10">
    <location>
        <begin position="5"/>
        <end position="245"/>
    </location>
</feature>
<dbReference type="GO" id="GO:0004359">
    <property type="term" value="F:glutaminase activity"/>
    <property type="evidence" value="ECO:0007669"/>
    <property type="project" value="InterPro"/>
</dbReference>
<dbReference type="EC" id="6.3.5.1" evidence="7 8"/>
<dbReference type="FunFam" id="3.40.50.620:FF:000106">
    <property type="entry name" value="Glutamine-dependent NAD(+) synthetase"/>
    <property type="match status" value="1"/>
</dbReference>
<feature type="active site" description="Nucleophile; for glutaminase activity" evidence="7">
    <location>
        <position position="149"/>
    </location>
</feature>
<feature type="binding site" evidence="7">
    <location>
        <position position="119"/>
    </location>
    <ligand>
        <name>L-glutamine</name>
        <dbReference type="ChEBI" id="CHEBI:58359"/>
    </ligand>
</feature>
<evidence type="ECO:0000313" key="12">
    <source>
        <dbReference type="Proteomes" id="UP000219329"/>
    </source>
</evidence>
<gene>
    <name evidence="7" type="primary">nadE</name>
    <name evidence="11" type="ORF">CNF02_11195</name>
</gene>
<comment type="caution">
    <text evidence="11">The sequence shown here is derived from an EMBL/GenBank/DDBJ whole genome shotgun (WGS) entry which is preliminary data.</text>
</comment>
<dbReference type="GO" id="GO:0005524">
    <property type="term" value="F:ATP binding"/>
    <property type="evidence" value="ECO:0007669"/>
    <property type="project" value="UniProtKB-UniRule"/>
</dbReference>
<feature type="binding site" evidence="7">
    <location>
        <position position="181"/>
    </location>
    <ligand>
        <name>L-glutamine</name>
        <dbReference type="ChEBI" id="CHEBI:58359"/>
    </ligand>
</feature>
<evidence type="ECO:0000313" key="11">
    <source>
        <dbReference type="EMBL" id="PDH32647.1"/>
    </source>
</evidence>
<comment type="similarity">
    <text evidence="2 7 8">In the C-terminal section; belongs to the NAD synthetase family.</text>
</comment>
<keyword evidence="6 7" id="KW-0520">NAD</keyword>
<dbReference type="PANTHER" id="PTHR23090">
    <property type="entry name" value="NH 3 /GLUTAMINE-DEPENDENT NAD + SYNTHETASE"/>
    <property type="match status" value="1"/>
</dbReference>
<feature type="binding site" evidence="7">
    <location>
        <position position="374"/>
    </location>
    <ligand>
        <name>deamido-NAD(+)</name>
        <dbReference type="ChEBI" id="CHEBI:58437"/>
        <note>ligand shared between two neighboring subunits</note>
    </ligand>
</feature>
<feature type="binding site" evidence="7">
    <location>
        <position position="175"/>
    </location>
    <ligand>
        <name>L-glutamine</name>
        <dbReference type="ChEBI" id="CHEBI:58359"/>
    </ligand>
</feature>
<comment type="catalytic activity">
    <reaction evidence="7 8">
        <text>deamido-NAD(+) + L-glutamine + ATP + H2O = L-glutamate + AMP + diphosphate + NAD(+) + H(+)</text>
        <dbReference type="Rhea" id="RHEA:24384"/>
        <dbReference type="ChEBI" id="CHEBI:15377"/>
        <dbReference type="ChEBI" id="CHEBI:15378"/>
        <dbReference type="ChEBI" id="CHEBI:29985"/>
        <dbReference type="ChEBI" id="CHEBI:30616"/>
        <dbReference type="ChEBI" id="CHEBI:33019"/>
        <dbReference type="ChEBI" id="CHEBI:57540"/>
        <dbReference type="ChEBI" id="CHEBI:58359"/>
        <dbReference type="ChEBI" id="CHEBI:58437"/>
        <dbReference type="ChEBI" id="CHEBI:456215"/>
        <dbReference type="EC" id="6.3.5.1"/>
    </reaction>
</comment>
<dbReference type="InterPro" id="IPR014445">
    <property type="entry name" value="Gln-dep_NAD_synthase"/>
</dbReference>
<dbReference type="NCBIfam" id="TIGR00552">
    <property type="entry name" value="nadE"/>
    <property type="match status" value="1"/>
</dbReference>
<dbReference type="NCBIfam" id="NF010588">
    <property type="entry name" value="PRK13981.1"/>
    <property type="match status" value="1"/>
</dbReference>
<keyword evidence="4 7" id="KW-0547">Nucleotide-binding</keyword>
<reference evidence="11 12" key="1">
    <citation type="submission" date="2017-08" db="EMBL/GenBank/DDBJ databases">
        <title>Fine stratification of microbial communities through a metagenomic profile of the photic zone.</title>
        <authorList>
            <person name="Haro-Moreno J.M."/>
            <person name="Lopez-Perez M."/>
            <person name="De La Torre J."/>
            <person name="Picazo A."/>
            <person name="Camacho A."/>
            <person name="Rodriguez-Valera F."/>
        </authorList>
    </citation>
    <scope>NUCLEOTIDE SEQUENCE [LARGE SCALE GENOMIC DNA]</scope>
    <source>
        <strain evidence="11">MED-G28</strain>
    </source>
</reference>
<dbReference type="Proteomes" id="UP000219329">
    <property type="component" value="Unassembled WGS sequence"/>
</dbReference>
<evidence type="ECO:0000256" key="6">
    <source>
        <dbReference type="ARBA" id="ARBA00023027"/>
    </source>
</evidence>
<sequence>MAQQLTIVMAQLNFLVGDIDGNTDLVIASAQRAITEKSADMIVFPELTLVGYPPEDLLLRPSLQVRVEKALAKILAANLDIFLVLGYPFRQSAKLYNALSVIKKRECLGVYLKQCLPNYQVFDEHRYFSPGSDPLVLELLGTRCAFTICEDLWESGPIQQTKSAGAQLAVNINASPFHINKLVERKELLSKRCKQVGFPILYINLIGGQDELVFDGGSMAANAEGECCFQAPSYVEGLYSLEILVSQDGRIEIPHKSIANDLDLEADVYQSLVLGVRDYVNKNKFKGVVLGLSGGIDSALTLAIAVDALGSDRVQAVMMPFEFTSQLSLDVAAKQAKKLGVNYQVIAINEIYHSFIDALSEEFAGTAVDVSEQNIQARARGVLLMAISNKQGLLVLTTGNKSEIAVGYSTLYGDMAGGFDVLKDVSKTLVYKLANYRNNSFLQHREEIIPQLVIDRAPSAELAPNQVDQDSLPDYEVLDQILELYIEKDRSAEDIIKDGFAEDIVRRILRLVDLNEYKRRQSPVGVRLTERGFGRDRRYPITNAWLIGE</sequence>
<dbReference type="GO" id="GO:0008795">
    <property type="term" value="F:NAD+ synthase activity"/>
    <property type="evidence" value="ECO:0007669"/>
    <property type="project" value="UniProtKB-UniRule"/>
</dbReference>
<dbReference type="InterPro" id="IPR014729">
    <property type="entry name" value="Rossmann-like_a/b/a_fold"/>
</dbReference>
<evidence type="ECO:0000256" key="3">
    <source>
        <dbReference type="ARBA" id="ARBA00022598"/>
    </source>
</evidence>
<evidence type="ECO:0000256" key="7">
    <source>
        <dbReference type="HAMAP-Rule" id="MF_02090"/>
    </source>
</evidence>
<dbReference type="Pfam" id="PF00795">
    <property type="entry name" value="CN_hydrolase"/>
    <property type="match status" value="1"/>
</dbReference>
<evidence type="ECO:0000256" key="8">
    <source>
        <dbReference type="PIRNR" id="PIRNR006630"/>
    </source>
</evidence>
<evidence type="ECO:0000256" key="5">
    <source>
        <dbReference type="ARBA" id="ARBA00022840"/>
    </source>
</evidence>
<dbReference type="InterPro" id="IPR022310">
    <property type="entry name" value="NAD/GMP_synthase"/>
</dbReference>
<dbReference type="Gene3D" id="3.60.110.10">
    <property type="entry name" value="Carbon-nitrogen hydrolase"/>
    <property type="match status" value="1"/>
</dbReference>
<dbReference type="GO" id="GO:0005737">
    <property type="term" value="C:cytoplasm"/>
    <property type="evidence" value="ECO:0007669"/>
    <property type="project" value="InterPro"/>
</dbReference>
<comment type="caution">
    <text evidence="7">Lacks conserved residue(s) required for the propagation of feature annotation.</text>
</comment>
<evidence type="ECO:0000259" key="10">
    <source>
        <dbReference type="PROSITE" id="PS50263"/>
    </source>
</evidence>
<dbReference type="InterPro" id="IPR003694">
    <property type="entry name" value="NAD_synthase"/>
</dbReference>
<dbReference type="Pfam" id="PF02540">
    <property type="entry name" value="NAD_synthase"/>
    <property type="match status" value="1"/>
</dbReference>
<dbReference type="CDD" id="cd07570">
    <property type="entry name" value="GAT_Gln-NAD-synth"/>
    <property type="match status" value="1"/>
</dbReference>
<organism evidence="11 12">
    <name type="scientific">OM182 bacterium MED-G28</name>
    <dbReference type="NCBI Taxonomy" id="1986256"/>
    <lineage>
        <taxon>Bacteria</taxon>
        <taxon>Pseudomonadati</taxon>
        <taxon>Pseudomonadota</taxon>
        <taxon>Gammaproteobacteria</taxon>
        <taxon>OMG group</taxon>
        <taxon>OM182 clade</taxon>
    </lineage>
</organism>
<keyword evidence="5 7" id="KW-0067">ATP-binding</keyword>
<dbReference type="PIRSF" id="PIRSF006630">
    <property type="entry name" value="NADS_GAT"/>
    <property type="match status" value="1"/>
</dbReference>
<dbReference type="PROSITE" id="PS50263">
    <property type="entry name" value="CN_HYDROLASE"/>
    <property type="match status" value="1"/>
</dbReference>
<dbReference type="GO" id="GO:0003952">
    <property type="term" value="F:NAD+ synthase (glutamine-hydrolyzing) activity"/>
    <property type="evidence" value="ECO:0007669"/>
    <property type="project" value="UniProtKB-UniRule"/>
</dbReference>
<dbReference type="SUPFAM" id="SSF52402">
    <property type="entry name" value="Adenine nucleotide alpha hydrolases-like"/>
    <property type="match status" value="1"/>
</dbReference>
<dbReference type="AlphaFoldDB" id="A0A2A5W8P0"/>
<feature type="active site" description="For glutaminase activity" evidence="7">
    <location>
        <position position="113"/>
    </location>
</feature>
<feature type="binding site" evidence="7">
    <location>
        <position position="518"/>
    </location>
    <ligand>
        <name>deamido-NAD(+)</name>
        <dbReference type="ChEBI" id="CHEBI:58437"/>
        <note>ligand shared between two neighboring subunits</note>
    </ligand>
</feature>
<comment type="pathway">
    <text evidence="1 7 8">Cofactor biosynthesis; NAD(+) biosynthesis; NAD(+) from deamido-NAD(+) (L-Gln route): step 1/1.</text>
</comment>
<dbReference type="EMBL" id="NTJZ01000014">
    <property type="protein sequence ID" value="PDH32647.1"/>
    <property type="molecule type" value="Genomic_DNA"/>
</dbReference>
<name>A0A2A5W8P0_9GAMM</name>
<dbReference type="InterPro" id="IPR003010">
    <property type="entry name" value="C-N_Hydrolase"/>
</dbReference>
<feature type="binding site" evidence="7">
    <location>
        <position position="398"/>
    </location>
    <ligand>
        <name>ATP</name>
        <dbReference type="ChEBI" id="CHEBI:30616"/>
    </ligand>
</feature>
<comment type="similarity">
    <text evidence="9">Belongs to the NAD synthetase family.</text>
</comment>
<keyword evidence="3 7" id="KW-0436">Ligase</keyword>
<evidence type="ECO:0000256" key="2">
    <source>
        <dbReference type="ARBA" id="ARBA00007145"/>
    </source>
</evidence>
<dbReference type="UniPathway" id="UPA00253">
    <property type="reaction ID" value="UER00334"/>
</dbReference>
<dbReference type="Gene3D" id="3.40.50.620">
    <property type="entry name" value="HUPs"/>
    <property type="match status" value="1"/>
</dbReference>
<feature type="binding site" evidence="7">
    <location>
        <position position="403"/>
    </location>
    <ligand>
        <name>deamido-NAD(+)</name>
        <dbReference type="ChEBI" id="CHEBI:58437"/>
        <note>ligand shared between two neighboring subunits</note>
    </ligand>
</feature>
<dbReference type="PANTHER" id="PTHR23090:SF9">
    <property type="entry name" value="GLUTAMINE-DEPENDENT NAD(+) SYNTHETASE"/>
    <property type="match status" value="1"/>
</dbReference>
<evidence type="ECO:0000256" key="4">
    <source>
        <dbReference type="ARBA" id="ARBA00022741"/>
    </source>
</evidence>
<dbReference type="InterPro" id="IPR036526">
    <property type="entry name" value="C-N_Hydrolase_sf"/>
</dbReference>
<evidence type="ECO:0000256" key="1">
    <source>
        <dbReference type="ARBA" id="ARBA00005188"/>
    </source>
</evidence>
<protein>
    <recommendedName>
        <fullName evidence="7 8">Glutamine-dependent NAD(+) synthetase</fullName>
        <ecNumber evidence="7 8">6.3.5.1</ecNumber>
    </recommendedName>
    <alternativeName>
        <fullName evidence="7 8">NAD(+) synthase [glutamine-hydrolyzing]</fullName>
    </alternativeName>
</protein>
<feature type="active site" description="Proton acceptor; for glutaminase activity" evidence="7">
    <location>
        <position position="46"/>
    </location>
</feature>
<dbReference type="CDD" id="cd00553">
    <property type="entry name" value="NAD_synthase"/>
    <property type="match status" value="1"/>
</dbReference>
<proteinExistence type="inferred from homology"/>
<feature type="binding site" evidence="7">
    <location>
        <begin position="291"/>
        <end position="298"/>
    </location>
    <ligand>
        <name>ATP</name>
        <dbReference type="ChEBI" id="CHEBI:30616"/>
    </ligand>
</feature>
<dbReference type="SUPFAM" id="SSF56317">
    <property type="entry name" value="Carbon-nitrogen hydrolase"/>
    <property type="match status" value="1"/>
</dbReference>
<dbReference type="GO" id="GO:0009435">
    <property type="term" value="P:NAD+ biosynthetic process"/>
    <property type="evidence" value="ECO:0007669"/>
    <property type="project" value="UniProtKB-UniRule"/>
</dbReference>
<dbReference type="HAMAP" id="MF_02090">
    <property type="entry name" value="NadE_glutamine_dep"/>
    <property type="match status" value="1"/>
</dbReference>
<accession>A0A2A5W8P0</accession>
<comment type="function">
    <text evidence="7">Catalyzes the ATP-dependent amidation of deamido-NAD to form NAD. Uses L-glutamine as a nitrogen source.</text>
</comment>
<evidence type="ECO:0000256" key="9">
    <source>
        <dbReference type="RuleBase" id="RU003811"/>
    </source>
</evidence>